<keyword evidence="1" id="KW-1133">Transmembrane helix</keyword>
<protein>
    <submittedName>
        <fullName evidence="2">Uncharacterized protein</fullName>
    </submittedName>
</protein>
<dbReference type="PANTHER" id="PTHR31170:SF25">
    <property type="entry name" value="BNAA09G04570D PROTEIN"/>
    <property type="match status" value="1"/>
</dbReference>
<dbReference type="InterPro" id="IPR004158">
    <property type="entry name" value="DUF247_pln"/>
</dbReference>
<proteinExistence type="predicted"/>
<keyword evidence="1" id="KW-0812">Transmembrane</keyword>
<dbReference type="EMBL" id="OIVN01005677">
    <property type="protein sequence ID" value="SPD23584.1"/>
    <property type="molecule type" value="Genomic_DNA"/>
</dbReference>
<dbReference type="AlphaFoldDB" id="A0A2N9IH63"/>
<evidence type="ECO:0000256" key="1">
    <source>
        <dbReference type="SAM" id="Phobius"/>
    </source>
</evidence>
<dbReference type="Pfam" id="PF03140">
    <property type="entry name" value="DUF247"/>
    <property type="match status" value="2"/>
</dbReference>
<reference evidence="2" key="1">
    <citation type="submission" date="2018-02" db="EMBL/GenBank/DDBJ databases">
        <authorList>
            <person name="Cohen D.B."/>
            <person name="Kent A.D."/>
        </authorList>
    </citation>
    <scope>NUCLEOTIDE SEQUENCE</scope>
</reference>
<keyword evidence="1" id="KW-0472">Membrane</keyword>
<dbReference type="PANTHER" id="PTHR31170">
    <property type="entry name" value="BNAC04G53230D PROTEIN"/>
    <property type="match status" value="1"/>
</dbReference>
<feature type="transmembrane region" description="Helical" evidence="1">
    <location>
        <begin position="205"/>
        <end position="226"/>
    </location>
</feature>
<gene>
    <name evidence="2" type="ORF">FSB_LOCUS51466</name>
</gene>
<sequence>MLAKKLESLPSLSSECSIYRVPKRLRKWNDDAYTPQVVSIGPLHHGSNGMQAMEEHKLRYLKDFLLRTQMKFDDYAKFFRMREEKIRNHYEETIKLKSHEFLELIMVDTAFVIEDNYISNYFFVLDRLIDNNDDVELLVENGIIDSKLPDKDAVARFSNNLVQGIGIVNKDFYFTDLFENLNHYCSVGWNKWKANLIQQYFGSPWSIISLIAASIALILTAIQTVYSII</sequence>
<accession>A0A2N9IH63</accession>
<evidence type="ECO:0000313" key="2">
    <source>
        <dbReference type="EMBL" id="SPD23584.1"/>
    </source>
</evidence>
<name>A0A2N9IH63_FAGSY</name>
<organism evidence="2">
    <name type="scientific">Fagus sylvatica</name>
    <name type="common">Beechnut</name>
    <dbReference type="NCBI Taxonomy" id="28930"/>
    <lineage>
        <taxon>Eukaryota</taxon>
        <taxon>Viridiplantae</taxon>
        <taxon>Streptophyta</taxon>
        <taxon>Embryophyta</taxon>
        <taxon>Tracheophyta</taxon>
        <taxon>Spermatophyta</taxon>
        <taxon>Magnoliopsida</taxon>
        <taxon>eudicotyledons</taxon>
        <taxon>Gunneridae</taxon>
        <taxon>Pentapetalae</taxon>
        <taxon>rosids</taxon>
        <taxon>fabids</taxon>
        <taxon>Fagales</taxon>
        <taxon>Fagaceae</taxon>
        <taxon>Fagus</taxon>
    </lineage>
</organism>